<evidence type="ECO:0000313" key="3">
    <source>
        <dbReference type="Proteomes" id="UP001372338"/>
    </source>
</evidence>
<evidence type="ECO:0000313" key="2">
    <source>
        <dbReference type="EMBL" id="KAK7282755.1"/>
    </source>
</evidence>
<reference evidence="2 3" key="1">
    <citation type="submission" date="2024-01" db="EMBL/GenBank/DDBJ databases">
        <title>The genomes of 5 underutilized Papilionoideae crops provide insights into root nodulation and disease resistanc.</title>
        <authorList>
            <person name="Yuan L."/>
        </authorList>
    </citation>
    <scope>NUCLEOTIDE SEQUENCE [LARGE SCALE GENOMIC DNA]</scope>
    <source>
        <strain evidence="2">ZHUSHIDOU_FW_LH</strain>
        <tissue evidence="2">Leaf</tissue>
    </source>
</reference>
<comment type="caution">
    <text evidence="2">The sequence shown here is derived from an EMBL/GenBank/DDBJ whole genome shotgun (WGS) entry which is preliminary data.</text>
</comment>
<dbReference type="Proteomes" id="UP001372338">
    <property type="component" value="Unassembled WGS sequence"/>
</dbReference>
<sequence>MLSLSLSASLVLVLVFSLFCTVVVMLYDYTHFLSSPHPTPIQTQITQLTLPCHNTHKVKSQHHQPTNTNF</sequence>
<organism evidence="2 3">
    <name type="scientific">Crotalaria pallida</name>
    <name type="common">Smooth rattlebox</name>
    <name type="synonym">Crotalaria striata</name>
    <dbReference type="NCBI Taxonomy" id="3830"/>
    <lineage>
        <taxon>Eukaryota</taxon>
        <taxon>Viridiplantae</taxon>
        <taxon>Streptophyta</taxon>
        <taxon>Embryophyta</taxon>
        <taxon>Tracheophyta</taxon>
        <taxon>Spermatophyta</taxon>
        <taxon>Magnoliopsida</taxon>
        <taxon>eudicotyledons</taxon>
        <taxon>Gunneridae</taxon>
        <taxon>Pentapetalae</taxon>
        <taxon>rosids</taxon>
        <taxon>fabids</taxon>
        <taxon>Fabales</taxon>
        <taxon>Fabaceae</taxon>
        <taxon>Papilionoideae</taxon>
        <taxon>50 kb inversion clade</taxon>
        <taxon>genistoids sensu lato</taxon>
        <taxon>core genistoids</taxon>
        <taxon>Crotalarieae</taxon>
        <taxon>Crotalaria</taxon>
    </lineage>
</organism>
<keyword evidence="1" id="KW-0812">Transmembrane</keyword>
<name>A0AAN9P0H8_CROPI</name>
<gene>
    <name evidence="2" type="ORF">RIF29_11783</name>
</gene>
<evidence type="ECO:0000256" key="1">
    <source>
        <dbReference type="SAM" id="Phobius"/>
    </source>
</evidence>
<protein>
    <submittedName>
        <fullName evidence="2">Uncharacterized protein</fullName>
    </submittedName>
</protein>
<proteinExistence type="predicted"/>
<keyword evidence="1" id="KW-0472">Membrane</keyword>
<dbReference type="EMBL" id="JAYWIO010000002">
    <property type="protein sequence ID" value="KAK7282755.1"/>
    <property type="molecule type" value="Genomic_DNA"/>
</dbReference>
<dbReference type="AlphaFoldDB" id="A0AAN9P0H8"/>
<keyword evidence="1" id="KW-1133">Transmembrane helix</keyword>
<feature type="transmembrane region" description="Helical" evidence="1">
    <location>
        <begin position="6"/>
        <end position="27"/>
    </location>
</feature>
<accession>A0AAN9P0H8</accession>
<keyword evidence="3" id="KW-1185">Reference proteome</keyword>